<proteinExistence type="predicted"/>
<dbReference type="RefSeq" id="WP_065157025.1">
    <property type="nucleotide sequence ID" value="NZ_LZLQ01000015.1"/>
</dbReference>
<evidence type="ECO:0000313" key="1">
    <source>
        <dbReference type="EMBL" id="OBK19394.1"/>
    </source>
</evidence>
<reference evidence="1 2" key="1">
    <citation type="submission" date="2016-06" db="EMBL/GenBank/DDBJ databases">
        <authorList>
            <person name="Kjaerup R.B."/>
            <person name="Dalgaard T.S."/>
            <person name="Juul-Madsen H.R."/>
        </authorList>
    </citation>
    <scope>NUCLEOTIDE SEQUENCE [LARGE SCALE GENOMIC DNA]</scope>
    <source>
        <strain evidence="1 2">1245139.5</strain>
    </source>
</reference>
<accession>A0A1A3NE91</accession>
<dbReference type="EMBL" id="LZLQ01000015">
    <property type="protein sequence ID" value="OBK19394.1"/>
    <property type="molecule type" value="Genomic_DNA"/>
</dbReference>
<comment type="caution">
    <text evidence="1">The sequence shown here is derived from an EMBL/GenBank/DDBJ whole genome shotgun (WGS) entry which is preliminary data.</text>
</comment>
<gene>
    <name evidence="1" type="ORF">A5636_18560</name>
</gene>
<dbReference type="Proteomes" id="UP000093629">
    <property type="component" value="Unassembled WGS sequence"/>
</dbReference>
<dbReference type="AlphaFoldDB" id="A0A1A3NE91"/>
<keyword evidence="2" id="KW-1185">Reference proteome</keyword>
<protein>
    <submittedName>
        <fullName evidence="1">Uncharacterized protein</fullName>
    </submittedName>
</protein>
<name>A0A1A3NE91_MYCAS</name>
<dbReference type="OrthoDB" id="4740469at2"/>
<sequence>MIGEILEVGTSYCLSCRADADYQIIDMTGNGDRMDRQWLCPANHRDTHVQDEYKQYTWEARRKARKGED</sequence>
<organism evidence="1 2">
    <name type="scientific">Mycobacterium asiaticum</name>
    <dbReference type="NCBI Taxonomy" id="1790"/>
    <lineage>
        <taxon>Bacteria</taxon>
        <taxon>Bacillati</taxon>
        <taxon>Actinomycetota</taxon>
        <taxon>Actinomycetes</taxon>
        <taxon>Mycobacteriales</taxon>
        <taxon>Mycobacteriaceae</taxon>
        <taxon>Mycobacterium</taxon>
    </lineage>
</organism>
<evidence type="ECO:0000313" key="2">
    <source>
        <dbReference type="Proteomes" id="UP000093629"/>
    </source>
</evidence>